<dbReference type="Gramene" id="CDY42165">
    <property type="protein sequence ID" value="CDY42165"/>
    <property type="gene ID" value="GSBRNA2T00074351001"/>
</dbReference>
<name>A0A078HUJ3_BRANA</name>
<evidence type="ECO:0000313" key="1">
    <source>
        <dbReference type="EMBL" id="CDY42165.1"/>
    </source>
</evidence>
<protein>
    <submittedName>
        <fullName evidence="1">BnaC05g40540D protein</fullName>
    </submittedName>
</protein>
<dbReference type="PaxDb" id="3708-A0A078HUJ3"/>
<reference evidence="1 2" key="1">
    <citation type="journal article" date="2014" name="Science">
        <title>Plant genetics. Early allopolyploid evolution in the post-Neolithic Brassica napus oilseed genome.</title>
        <authorList>
            <person name="Chalhoub B."/>
            <person name="Denoeud F."/>
            <person name="Liu S."/>
            <person name="Parkin I.A."/>
            <person name="Tang H."/>
            <person name="Wang X."/>
            <person name="Chiquet J."/>
            <person name="Belcram H."/>
            <person name="Tong C."/>
            <person name="Samans B."/>
            <person name="Correa M."/>
            <person name="Da Silva C."/>
            <person name="Just J."/>
            <person name="Falentin C."/>
            <person name="Koh C.S."/>
            <person name="Le Clainche I."/>
            <person name="Bernard M."/>
            <person name="Bento P."/>
            <person name="Noel B."/>
            <person name="Labadie K."/>
            <person name="Alberti A."/>
            <person name="Charles M."/>
            <person name="Arnaud D."/>
            <person name="Guo H."/>
            <person name="Daviaud C."/>
            <person name="Alamery S."/>
            <person name="Jabbari K."/>
            <person name="Zhao M."/>
            <person name="Edger P.P."/>
            <person name="Chelaifa H."/>
            <person name="Tack D."/>
            <person name="Lassalle G."/>
            <person name="Mestiri I."/>
            <person name="Schnel N."/>
            <person name="Le Paslier M.C."/>
            <person name="Fan G."/>
            <person name="Renault V."/>
            <person name="Bayer P.E."/>
            <person name="Golicz A.A."/>
            <person name="Manoli S."/>
            <person name="Lee T.H."/>
            <person name="Thi V.H."/>
            <person name="Chalabi S."/>
            <person name="Hu Q."/>
            <person name="Fan C."/>
            <person name="Tollenaere R."/>
            <person name="Lu Y."/>
            <person name="Battail C."/>
            <person name="Shen J."/>
            <person name="Sidebottom C.H."/>
            <person name="Wang X."/>
            <person name="Canaguier A."/>
            <person name="Chauveau A."/>
            <person name="Berard A."/>
            <person name="Deniot G."/>
            <person name="Guan M."/>
            <person name="Liu Z."/>
            <person name="Sun F."/>
            <person name="Lim Y.P."/>
            <person name="Lyons E."/>
            <person name="Town C.D."/>
            <person name="Bancroft I."/>
            <person name="Wang X."/>
            <person name="Meng J."/>
            <person name="Ma J."/>
            <person name="Pires J.C."/>
            <person name="King G.J."/>
            <person name="Brunel D."/>
            <person name="Delourme R."/>
            <person name="Renard M."/>
            <person name="Aury J.M."/>
            <person name="Adams K.L."/>
            <person name="Batley J."/>
            <person name="Snowdon R.J."/>
            <person name="Tost J."/>
            <person name="Edwards D."/>
            <person name="Zhou Y."/>
            <person name="Hua W."/>
            <person name="Sharpe A.G."/>
            <person name="Paterson A.H."/>
            <person name="Guan C."/>
            <person name="Wincker P."/>
        </authorList>
    </citation>
    <scope>NUCLEOTIDE SEQUENCE [LARGE SCALE GENOMIC DNA]</scope>
    <source>
        <strain evidence="2">cv. Darmor-bzh</strain>
    </source>
</reference>
<proteinExistence type="predicted"/>
<organism evidence="1 2">
    <name type="scientific">Brassica napus</name>
    <name type="common">Rape</name>
    <dbReference type="NCBI Taxonomy" id="3708"/>
    <lineage>
        <taxon>Eukaryota</taxon>
        <taxon>Viridiplantae</taxon>
        <taxon>Streptophyta</taxon>
        <taxon>Embryophyta</taxon>
        <taxon>Tracheophyta</taxon>
        <taxon>Spermatophyta</taxon>
        <taxon>Magnoliopsida</taxon>
        <taxon>eudicotyledons</taxon>
        <taxon>Gunneridae</taxon>
        <taxon>Pentapetalae</taxon>
        <taxon>rosids</taxon>
        <taxon>malvids</taxon>
        <taxon>Brassicales</taxon>
        <taxon>Brassicaceae</taxon>
        <taxon>Brassiceae</taxon>
        <taxon>Brassica</taxon>
    </lineage>
</organism>
<gene>
    <name evidence="1" type="primary">BnaC05g40540D</name>
    <name evidence="1" type="ORF">GSBRNA2T00074351001</name>
</gene>
<dbReference type="EMBL" id="LK032516">
    <property type="protein sequence ID" value="CDY42165.1"/>
    <property type="molecule type" value="Genomic_DNA"/>
</dbReference>
<keyword evidence="2" id="KW-1185">Reference proteome</keyword>
<accession>A0A078HUJ3</accession>
<dbReference type="Proteomes" id="UP000028999">
    <property type="component" value="Unassembled WGS sequence"/>
</dbReference>
<dbReference type="AlphaFoldDB" id="A0A078HUJ3"/>
<evidence type="ECO:0000313" key="2">
    <source>
        <dbReference type="Proteomes" id="UP000028999"/>
    </source>
</evidence>
<sequence>MHDVRREVSKHAKVLNKLTTTTNAQRVEEMSLKC</sequence>